<dbReference type="RefSeq" id="WP_147687668.1">
    <property type="nucleotide sequence ID" value="NZ_VDUX01000009.1"/>
</dbReference>
<reference evidence="2 3" key="1">
    <citation type="submission" date="2019-06" db="EMBL/GenBank/DDBJ databases">
        <title>Aeromicrobium sp. nov., isolated from a maize field.</title>
        <authorList>
            <person name="Lin S.-Y."/>
            <person name="Tsai C.-F."/>
            <person name="Young C.-C."/>
        </authorList>
    </citation>
    <scope>NUCLEOTIDE SEQUENCE [LARGE SCALE GENOMIC DNA]</scope>
    <source>
        <strain evidence="2 3">CC-CFT486</strain>
    </source>
</reference>
<accession>A0A5C8NFQ8</accession>
<feature type="transmembrane region" description="Helical" evidence="1">
    <location>
        <begin position="88"/>
        <end position="113"/>
    </location>
</feature>
<feature type="transmembrane region" description="Helical" evidence="1">
    <location>
        <begin position="188"/>
        <end position="205"/>
    </location>
</feature>
<comment type="caution">
    <text evidence="2">The sequence shown here is derived from an EMBL/GenBank/DDBJ whole genome shotgun (WGS) entry which is preliminary data.</text>
</comment>
<gene>
    <name evidence="2" type="ORF">FHP06_15220</name>
</gene>
<organism evidence="2 3">
    <name type="scientific">Aeromicrobium terrae</name>
    <dbReference type="NCBI Taxonomy" id="2498846"/>
    <lineage>
        <taxon>Bacteria</taxon>
        <taxon>Bacillati</taxon>
        <taxon>Actinomycetota</taxon>
        <taxon>Actinomycetes</taxon>
        <taxon>Propionibacteriales</taxon>
        <taxon>Nocardioidaceae</taxon>
        <taxon>Aeromicrobium</taxon>
    </lineage>
</organism>
<keyword evidence="1" id="KW-0812">Transmembrane</keyword>
<feature type="transmembrane region" description="Helical" evidence="1">
    <location>
        <begin position="55"/>
        <end position="76"/>
    </location>
</feature>
<name>A0A5C8NFQ8_9ACTN</name>
<evidence type="ECO:0000313" key="2">
    <source>
        <dbReference type="EMBL" id="TXL56606.1"/>
    </source>
</evidence>
<protein>
    <recommendedName>
        <fullName evidence="4">DUF4386 family protein</fullName>
    </recommendedName>
</protein>
<dbReference type="OrthoDB" id="5148077at2"/>
<evidence type="ECO:0008006" key="4">
    <source>
        <dbReference type="Google" id="ProtNLM"/>
    </source>
</evidence>
<sequence>MKDTALFRRDVAALGLLLNAVLSAVSVMLAPAFPSGAAARLTAIDDGGAAAATSAALFVAAQLPLVAGVLGIAHLLRERSPALSNLGGSLGIVGTFGHAVFGGISLTYVVMASHPDDRAQYATLVDRIESTPIMLFAMLGLVGTVLGMLLLSIALFRTRVVPRWMPVVVWLFIVVEFVGTGLSDSASYLSAVLVVLAFGAIAREIHRTPRDAWSAPRLRQPSSV</sequence>
<dbReference type="EMBL" id="VDUX01000009">
    <property type="protein sequence ID" value="TXL56606.1"/>
    <property type="molecule type" value="Genomic_DNA"/>
</dbReference>
<proteinExistence type="predicted"/>
<keyword evidence="1" id="KW-1133">Transmembrane helix</keyword>
<evidence type="ECO:0000256" key="1">
    <source>
        <dbReference type="SAM" id="Phobius"/>
    </source>
</evidence>
<keyword evidence="3" id="KW-1185">Reference proteome</keyword>
<dbReference type="Proteomes" id="UP000321571">
    <property type="component" value="Unassembled WGS sequence"/>
</dbReference>
<feature type="transmembrane region" description="Helical" evidence="1">
    <location>
        <begin position="133"/>
        <end position="156"/>
    </location>
</feature>
<keyword evidence="1" id="KW-0472">Membrane</keyword>
<evidence type="ECO:0000313" key="3">
    <source>
        <dbReference type="Proteomes" id="UP000321571"/>
    </source>
</evidence>
<feature type="transmembrane region" description="Helical" evidence="1">
    <location>
        <begin position="163"/>
        <end position="182"/>
    </location>
</feature>
<dbReference type="AlphaFoldDB" id="A0A5C8NFQ8"/>